<evidence type="ECO:0000313" key="2">
    <source>
        <dbReference type="EMBL" id="RKN26148.1"/>
    </source>
</evidence>
<dbReference type="Pfam" id="PF08818">
    <property type="entry name" value="DUF1801"/>
    <property type="match status" value="1"/>
</dbReference>
<dbReference type="SUPFAM" id="SSF159888">
    <property type="entry name" value="YdhG-like"/>
    <property type="match status" value="1"/>
</dbReference>
<feature type="domain" description="YdhG-like" evidence="1">
    <location>
        <begin position="21"/>
        <end position="125"/>
    </location>
</feature>
<organism evidence="2 3">
    <name type="scientific">Micromonospora musae</name>
    <dbReference type="NCBI Taxonomy" id="1894970"/>
    <lineage>
        <taxon>Bacteria</taxon>
        <taxon>Bacillati</taxon>
        <taxon>Actinomycetota</taxon>
        <taxon>Actinomycetes</taxon>
        <taxon>Micromonosporales</taxon>
        <taxon>Micromonosporaceae</taxon>
        <taxon>Micromonospora</taxon>
    </lineage>
</organism>
<accession>A0A3A9XLT9</accession>
<sequence length="127" mass="14183">MPSMSGEVDDFMATLAHPLKSGVEELRSAILASNTEISEHVKWNAPSFRFGGDDRVTFRLRPGDRVQLIFHRGAKVRSDVAEFTFQDPTGLITWLAPDRGVVTFPDLKTMQSQQPAVVSLVNQWVRA</sequence>
<proteinExistence type="predicted"/>
<dbReference type="Proteomes" id="UP000275865">
    <property type="component" value="Unassembled WGS sequence"/>
</dbReference>
<name>A0A3A9XLT9_9ACTN</name>
<dbReference type="AlphaFoldDB" id="A0A3A9XLT9"/>
<reference evidence="2 3" key="1">
    <citation type="submission" date="2018-09" db="EMBL/GenBank/DDBJ databases">
        <title>Micromonospora sp. nov. MS1-9, isolated from a root of Musa sp.</title>
        <authorList>
            <person name="Kuncharoen N."/>
            <person name="Kudo T."/>
            <person name="Ohkuma M."/>
            <person name="Yuki M."/>
            <person name="Tanasupawat S."/>
        </authorList>
    </citation>
    <scope>NUCLEOTIDE SEQUENCE [LARGE SCALE GENOMIC DNA]</scope>
    <source>
        <strain evidence="2 3">MS1-9</strain>
    </source>
</reference>
<dbReference type="EMBL" id="RAZT01000022">
    <property type="protein sequence ID" value="RKN26148.1"/>
    <property type="molecule type" value="Genomic_DNA"/>
</dbReference>
<evidence type="ECO:0000313" key="3">
    <source>
        <dbReference type="Proteomes" id="UP000275865"/>
    </source>
</evidence>
<evidence type="ECO:0000259" key="1">
    <source>
        <dbReference type="Pfam" id="PF08818"/>
    </source>
</evidence>
<comment type="caution">
    <text evidence="2">The sequence shown here is derived from an EMBL/GenBank/DDBJ whole genome shotgun (WGS) entry which is preliminary data.</text>
</comment>
<dbReference type="InterPro" id="IPR014922">
    <property type="entry name" value="YdhG-like"/>
</dbReference>
<protein>
    <submittedName>
        <fullName evidence="2">DUF1801 domain-containing protein</fullName>
    </submittedName>
</protein>
<gene>
    <name evidence="2" type="ORF">D7044_30390</name>
</gene>